<accession>A0ACC2MBK5</accession>
<evidence type="ECO:0000313" key="1">
    <source>
        <dbReference type="EMBL" id="KAJ8642983.1"/>
    </source>
</evidence>
<organism evidence="1 2">
    <name type="scientific">Persea americana</name>
    <name type="common">Avocado</name>
    <dbReference type="NCBI Taxonomy" id="3435"/>
    <lineage>
        <taxon>Eukaryota</taxon>
        <taxon>Viridiplantae</taxon>
        <taxon>Streptophyta</taxon>
        <taxon>Embryophyta</taxon>
        <taxon>Tracheophyta</taxon>
        <taxon>Spermatophyta</taxon>
        <taxon>Magnoliopsida</taxon>
        <taxon>Magnoliidae</taxon>
        <taxon>Laurales</taxon>
        <taxon>Lauraceae</taxon>
        <taxon>Persea</taxon>
    </lineage>
</organism>
<dbReference type="Proteomes" id="UP001234297">
    <property type="component" value="Chromosome 2"/>
</dbReference>
<evidence type="ECO:0000313" key="2">
    <source>
        <dbReference type="Proteomes" id="UP001234297"/>
    </source>
</evidence>
<keyword evidence="2" id="KW-1185">Reference proteome</keyword>
<dbReference type="EMBL" id="CM056810">
    <property type="protein sequence ID" value="KAJ8642983.1"/>
    <property type="molecule type" value="Genomic_DNA"/>
</dbReference>
<gene>
    <name evidence="1" type="ORF">MRB53_004731</name>
</gene>
<reference evidence="1 2" key="1">
    <citation type="journal article" date="2022" name="Hortic Res">
        <title>A haplotype resolved chromosomal level avocado genome allows analysis of novel avocado genes.</title>
        <authorList>
            <person name="Nath O."/>
            <person name="Fletcher S.J."/>
            <person name="Hayward A."/>
            <person name="Shaw L.M."/>
            <person name="Masouleh A.K."/>
            <person name="Furtado A."/>
            <person name="Henry R.J."/>
            <person name="Mitter N."/>
        </authorList>
    </citation>
    <scope>NUCLEOTIDE SEQUENCE [LARGE SCALE GENOMIC DNA]</scope>
    <source>
        <strain evidence="2">cv. Hass</strain>
    </source>
</reference>
<proteinExistence type="predicted"/>
<sequence length="249" mass="27805">MFGALLAVLTYYGRIKMPKTAHYIGLVAEIARWATSDMSRVLQMDIQPEQENLEQQLQRLNLFSLFSKEFLRSHSFHLLGTTTRWLLLDIAFYSQILFQNNISIAIGWIPSAETMNALEEHNVYSACGEISREIVVNVPWNISGSSKGWGDCRGIRILVCGAEQGSKEDGSWVPTRDRCEECIDIAWGDKCTGAFVYILGAGVKGAVTGGDVWGRMNKVKRMEQMWSLSSCSLVMMVISGVEHSNVVAK</sequence>
<name>A0ACC2MBK5_PERAE</name>
<protein>
    <submittedName>
        <fullName evidence="1">Uncharacterized protein</fullName>
    </submittedName>
</protein>
<comment type="caution">
    <text evidence="1">The sequence shown here is derived from an EMBL/GenBank/DDBJ whole genome shotgun (WGS) entry which is preliminary data.</text>
</comment>